<name>A0A0F9PFJ7_9ZZZZ</name>
<comment type="caution">
    <text evidence="1">The sequence shown here is derived from an EMBL/GenBank/DDBJ whole genome shotgun (WGS) entry which is preliminary data.</text>
</comment>
<reference evidence="1" key="1">
    <citation type="journal article" date="2015" name="Nature">
        <title>Complex archaea that bridge the gap between prokaryotes and eukaryotes.</title>
        <authorList>
            <person name="Spang A."/>
            <person name="Saw J.H."/>
            <person name="Jorgensen S.L."/>
            <person name="Zaremba-Niedzwiedzka K."/>
            <person name="Martijn J."/>
            <person name="Lind A.E."/>
            <person name="van Eijk R."/>
            <person name="Schleper C."/>
            <person name="Guy L."/>
            <person name="Ettema T.J."/>
        </authorList>
    </citation>
    <scope>NUCLEOTIDE SEQUENCE</scope>
</reference>
<evidence type="ECO:0000313" key="1">
    <source>
        <dbReference type="EMBL" id="KKM99790.1"/>
    </source>
</evidence>
<dbReference type="EMBL" id="LAZR01005457">
    <property type="protein sequence ID" value="KKM99790.1"/>
    <property type="molecule type" value="Genomic_DNA"/>
</dbReference>
<proteinExistence type="predicted"/>
<dbReference type="AlphaFoldDB" id="A0A0F9PFJ7"/>
<organism evidence="1">
    <name type="scientific">marine sediment metagenome</name>
    <dbReference type="NCBI Taxonomy" id="412755"/>
    <lineage>
        <taxon>unclassified sequences</taxon>
        <taxon>metagenomes</taxon>
        <taxon>ecological metagenomes</taxon>
    </lineage>
</organism>
<accession>A0A0F9PFJ7</accession>
<gene>
    <name evidence="1" type="ORF">LCGC14_1144400</name>
</gene>
<protein>
    <submittedName>
        <fullName evidence="1">Uncharacterized protein</fullName>
    </submittedName>
</protein>
<sequence>MATRKEIREGILREVCCICVHKPTHYRKSYSDDKNIQVYGLGCSFDYEEDGGQYCLLVQKVVTAILRELDSHGVVIKVERELPELDIATNAEPYSCNELCHKVEQLNMFTAGYVAVESLID</sequence>